<dbReference type="PANTHER" id="PTHR43057:SF1">
    <property type="entry name" value="ARSENICAL-RESISTANCE PROTEIN 3"/>
    <property type="match status" value="1"/>
</dbReference>
<feature type="transmembrane region" description="Helical" evidence="8">
    <location>
        <begin position="106"/>
        <end position="124"/>
    </location>
</feature>
<feature type="transmembrane region" description="Helical" evidence="8">
    <location>
        <begin position="237"/>
        <end position="260"/>
    </location>
</feature>
<evidence type="ECO:0000256" key="4">
    <source>
        <dbReference type="ARBA" id="ARBA00022475"/>
    </source>
</evidence>
<gene>
    <name evidence="9" type="ORF">PGB34_19750</name>
</gene>
<name>A0AAE3T226_9BURK</name>
<evidence type="ECO:0000256" key="1">
    <source>
        <dbReference type="ARBA" id="ARBA00004651"/>
    </source>
</evidence>
<keyword evidence="10" id="KW-1185">Reference proteome</keyword>
<dbReference type="InterPro" id="IPR038770">
    <property type="entry name" value="Na+/solute_symporter_sf"/>
</dbReference>
<comment type="subcellular location">
    <subcellularLocation>
        <location evidence="1">Cell membrane</location>
        <topology evidence="1">Multi-pass membrane protein</topology>
    </subcellularLocation>
</comment>
<evidence type="ECO:0000313" key="9">
    <source>
        <dbReference type="EMBL" id="MDA7418611.1"/>
    </source>
</evidence>
<evidence type="ECO:0000256" key="8">
    <source>
        <dbReference type="SAM" id="Phobius"/>
    </source>
</evidence>
<keyword evidence="7 8" id="KW-0472">Membrane</keyword>
<feature type="transmembrane region" description="Helical" evidence="8">
    <location>
        <begin position="176"/>
        <end position="196"/>
    </location>
</feature>
<sequence>MSGAARIAGWREWLEHQQVALYLAALAGGALVGWLGPGAVPAALIDPAIALMLYATFLQVPMRALWRGWGQGRFLLALGVANFVLLPLLVWALAQALPATHPQAELMRLGLMLVLLAPCIDYVVTFAHLGRADARLLLAATPLLLIAQMLLLPPYLHLMLGEAAARRVQAGPFVQAFVWLIAVPLLLAALTQAAAARQAWARRVSEGMGLLPVPATAGVLFVVVAALLAQLGPAREAVWRVAPLYLLFAMLAPLAGWAVARALRLPAPAGRAVAFSAGTRNALVVLPLALAVPGGGALLPAVVLTQTFVELLAELAYVRVIARWGAKRAALS</sequence>
<evidence type="ECO:0000256" key="5">
    <source>
        <dbReference type="ARBA" id="ARBA00022692"/>
    </source>
</evidence>
<organism evidence="9 10">
    <name type="scientific">Xenophilus arseniciresistens</name>
    <dbReference type="NCBI Taxonomy" id="1283306"/>
    <lineage>
        <taxon>Bacteria</taxon>
        <taxon>Pseudomonadati</taxon>
        <taxon>Pseudomonadota</taxon>
        <taxon>Betaproteobacteria</taxon>
        <taxon>Burkholderiales</taxon>
        <taxon>Comamonadaceae</taxon>
        <taxon>Xenophilus</taxon>
    </lineage>
</organism>
<evidence type="ECO:0000313" key="10">
    <source>
        <dbReference type="Proteomes" id="UP001212602"/>
    </source>
</evidence>
<dbReference type="Proteomes" id="UP001212602">
    <property type="component" value="Unassembled WGS sequence"/>
</dbReference>
<feature type="transmembrane region" description="Helical" evidence="8">
    <location>
        <begin position="42"/>
        <end position="62"/>
    </location>
</feature>
<dbReference type="EMBL" id="JAQIPB010000010">
    <property type="protein sequence ID" value="MDA7418611.1"/>
    <property type="molecule type" value="Genomic_DNA"/>
</dbReference>
<comment type="similarity">
    <text evidence="2">Belongs to the arsenical resistance-3 (ACR3) (TC 2.A.59) family.</text>
</comment>
<dbReference type="InterPro" id="IPR004706">
    <property type="entry name" value="Arsenical-R_Acr3"/>
</dbReference>
<proteinExistence type="inferred from homology"/>
<evidence type="ECO:0000256" key="2">
    <source>
        <dbReference type="ARBA" id="ARBA00010110"/>
    </source>
</evidence>
<dbReference type="GO" id="GO:0005886">
    <property type="term" value="C:plasma membrane"/>
    <property type="evidence" value="ECO:0007669"/>
    <property type="project" value="UniProtKB-SubCell"/>
</dbReference>
<feature type="transmembrane region" description="Helical" evidence="8">
    <location>
        <begin position="20"/>
        <end position="36"/>
    </location>
</feature>
<dbReference type="PANTHER" id="PTHR43057">
    <property type="entry name" value="ARSENITE EFFLUX TRANSPORTER"/>
    <property type="match status" value="1"/>
</dbReference>
<protein>
    <submittedName>
        <fullName evidence="9">Bile acid:sodium symporter</fullName>
    </submittedName>
</protein>
<reference evidence="9" key="1">
    <citation type="submission" date="2023-01" db="EMBL/GenBank/DDBJ databases">
        <title>Xenophilus mangrovi sp. nov., isolated from soil of Mangrove nature reserve.</title>
        <authorList>
            <person name="Xu S."/>
            <person name="Liu Z."/>
            <person name="Xu Y."/>
        </authorList>
    </citation>
    <scope>NUCLEOTIDE SEQUENCE</scope>
    <source>
        <strain evidence="9">YW8</strain>
    </source>
</reference>
<evidence type="ECO:0000256" key="6">
    <source>
        <dbReference type="ARBA" id="ARBA00022989"/>
    </source>
</evidence>
<comment type="caution">
    <text evidence="9">The sequence shown here is derived from an EMBL/GenBank/DDBJ whole genome shotgun (WGS) entry which is preliminary data.</text>
</comment>
<dbReference type="GO" id="GO:0015105">
    <property type="term" value="F:arsenite transmembrane transporter activity"/>
    <property type="evidence" value="ECO:0007669"/>
    <property type="project" value="TreeGrafter"/>
</dbReference>
<feature type="transmembrane region" description="Helical" evidence="8">
    <location>
        <begin position="74"/>
        <end position="94"/>
    </location>
</feature>
<dbReference type="Pfam" id="PF01758">
    <property type="entry name" value="SBF"/>
    <property type="match status" value="1"/>
</dbReference>
<dbReference type="RefSeq" id="WP_271429818.1">
    <property type="nucleotide sequence ID" value="NZ_JAQIPB010000010.1"/>
</dbReference>
<dbReference type="AlphaFoldDB" id="A0AAE3T226"/>
<keyword evidence="6 8" id="KW-1133">Transmembrane helix</keyword>
<dbReference type="InterPro" id="IPR002657">
    <property type="entry name" value="BilAc:Na_symport/Acr3"/>
</dbReference>
<keyword evidence="5 8" id="KW-0812">Transmembrane</keyword>
<evidence type="ECO:0000256" key="3">
    <source>
        <dbReference type="ARBA" id="ARBA00022448"/>
    </source>
</evidence>
<dbReference type="GO" id="GO:0015297">
    <property type="term" value="F:antiporter activity"/>
    <property type="evidence" value="ECO:0007669"/>
    <property type="project" value="InterPro"/>
</dbReference>
<dbReference type="Gene3D" id="1.20.1530.20">
    <property type="match status" value="1"/>
</dbReference>
<accession>A0AAE3T226</accession>
<evidence type="ECO:0000256" key="7">
    <source>
        <dbReference type="ARBA" id="ARBA00023136"/>
    </source>
</evidence>
<feature type="transmembrane region" description="Helical" evidence="8">
    <location>
        <begin position="208"/>
        <end position="231"/>
    </location>
</feature>
<feature type="transmembrane region" description="Helical" evidence="8">
    <location>
        <begin position="136"/>
        <end position="156"/>
    </location>
</feature>
<keyword evidence="4" id="KW-1003">Cell membrane</keyword>
<keyword evidence="3" id="KW-0813">Transport</keyword>
<dbReference type="GO" id="GO:0015104">
    <property type="term" value="F:antimonite transmembrane transporter activity"/>
    <property type="evidence" value="ECO:0007669"/>
    <property type="project" value="TreeGrafter"/>
</dbReference>